<gene>
    <name evidence="2" type="ORF">JCM19239_5489</name>
</gene>
<dbReference type="InterPro" id="IPR035990">
    <property type="entry name" value="TIM_sf"/>
</dbReference>
<accession>A0ABQ0JHJ1</accession>
<dbReference type="EC" id="5.3.1.1" evidence="2"/>
<dbReference type="Proteomes" id="UP000029223">
    <property type="component" value="Unassembled WGS sequence"/>
</dbReference>
<dbReference type="SUPFAM" id="SSF51351">
    <property type="entry name" value="Triosephosphate isomerase (TIM)"/>
    <property type="match status" value="1"/>
</dbReference>
<dbReference type="InterPro" id="IPR000652">
    <property type="entry name" value="Triosephosphate_isomerase"/>
</dbReference>
<dbReference type="InterPro" id="IPR013785">
    <property type="entry name" value="Aldolase_TIM"/>
</dbReference>
<reference evidence="3" key="1">
    <citation type="submission" date="2014-09" db="EMBL/GenBank/DDBJ databases">
        <title>Vibrio variabilis JCM 19239. (C206) whole genome shotgun sequence.</title>
        <authorList>
            <person name="Sawabe T."/>
            <person name="Meirelles P."/>
            <person name="Nakanishi M."/>
            <person name="Sayaka M."/>
            <person name="Hattori M."/>
            <person name="Ohkuma M."/>
        </authorList>
    </citation>
    <scope>NUCLEOTIDE SEQUENCE [LARGE SCALE GENOMIC DNA]</scope>
    <source>
        <strain evidence="3">JCM 19239</strain>
    </source>
</reference>
<keyword evidence="3" id="KW-1185">Reference proteome</keyword>
<sequence>MGRKKMKKIRAPFFTVNPKSYLYGTELLAMSKKADALAIEHDIDIFFTAQHVDLRLIRENTERLIVTAQHLDPITVGRGMGHILPEALVDGRGWGLCSLTMPNGHFL</sequence>
<dbReference type="Gene3D" id="3.20.20.70">
    <property type="entry name" value="Aldolase class I"/>
    <property type="match status" value="1"/>
</dbReference>
<evidence type="ECO:0000313" key="3">
    <source>
        <dbReference type="Proteomes" id="UP000029223"/>
    </source>
</evidence>
<name>A0ABQ0JHJ1_9VIBR</name>
<protein>
    <submittedName>
        <fullName evidence="2">Triosephosphate isomerase</fullName>
        <ecNumber evidence="2">5.3.1.1</ecNumber>
    </submittedName>
</protein>
<evidence type="ECO:0000313" key="2">
    <source>
        <dbReference type="EMBL" id="GAL28229.1"/>
    </source>
</evidence>
<evidence type="ECO:0000256" key="1">
    <source>
        <dbReference type="ARBA" id="ARBA00023235"/>
    </source>
</evidence>
<keyword evidence="1 2" id="KW-0413">Isomerase</keyword>
<proteinExistence type="predicted"/>
<organism evidence="2 3">
    <name type="scientific">Vibrio variabilis</name>
    <dbReference type="NCBI Taxonomy" id="990271"/>
    <lineage>
        <taxon>Bacteria</taxon>
        <taxon>Pseudomonadati</taxon>
        <taxon>Pseudomonadota</taxon>
        <taxon>Gammaproteobacteria</taxon>
        <taxon>Vibrionales</taxon>
        <taxon>Vibrionaceae</taxon>
        <taxon>Vibrio</taxon>
    </lineage>
</organism>
<comment type="caution">
    <text evidence="2">The sequence shown here is derived from an EMBL/GenBank/DDBJ whole genome shotgun (WGS) entry which is preliminary data.</text>
</comment>
<dbReference type="GO" id="GO:0004807">
    <property type="term" value="F:triose-phosphate isomerase activity"/>
    <property type="evidence" value="ECO:0007669"/>
    <property type="project" value="UniProtKB-EC"/>
</dbReference>
<dbReference type="PROSITE" id="PS51440">
    <property type="entry name" value="TIM_2"/>
    <property type="match status" value="1"/>
</dbReference>
<dbReference type="EMBL" id="BBMS01000039">
    <property type="protein sequence ID" value="GAL28229.1"/>
    <property type="molecule type" value="Genomic_DNA"/>
</dbReference>